<dbReference type="InterPro" id="IPR023198">
    <property type="entry name" value="PGP-like_dom2"/>
</dbReference>
<accession>E7GB86</accession>
<dbReference type="Proteomes" id="UP000003157">
    <property type="component" value="Unassembled WGS sequence"/>
</dbReference>
<reference evidence="1 2" key="1">
    <citation type="submission" date="2010-12" db="EMBL/GenBank/DDBJ databases">
        <title>The Genome Sequence of Coprobacillus sp. strain 29_1.</title>
        <authorList>
            <consortium name="The Broad Institute Genome Sequencing Platform"/>
            <person name="Earl A."/>
            <person name="Ward D."/>
            <person name="Feldgarden M."/>
            <person name="Gevers D."/>
            <person name="Daigneault M."/>
            <person name="Sibley C.D."/>
            <person name="White A."/>
            <person name="Strauss J."/>
            <person name="Allen-Vercoe E."/>
            <person name="Young S.K."/>
            <person name="Zeng Q."/>
            <person name="Gargeya S."/>
            <person name="Fitzgerald M."/>
            <person name="Haas B."/>
            <person name="Abouelleil A."/>
            <person name="Alvarado L."/>
            <person name="Arachchi H.M."/>
            <person name="Berlin A."/>
            <person name="Brown A."/>
            <person name="Chapman S.B."/>
            <person name="Chen Z."/>
            <person name="Dunbar C."/>
            <person name="Freedman E."/>
            <person name="Gearin G."/>
            <person name="Gellesch M."/>
            <person name="Goldberg J."/>
            <person name="Griggs A."/>
            <person name="Gujja S."/>
            <person name="Heilman E."/>
            <person name="Heiman D."/>
            <person name="Howarth C."/>
            <person name="Larson L."/>
            <person name="Lui A."/>
            <person name="MacDonald P.J.P."/>
            <person name="Mehta T."/>
            <person name="Montmayeur A."/>
            <person name="Murphy C."/>
            <person name="Neiman D."/>
            <person name="Pearson M."/>
            <person name="Priest M."/>
            <person name="Roberts A."/>
            <person name="Saif S."/>
            <person name="Shea T."/>
            <person name="Shenoy N."/>
            <person name="Sisk P."/>
            <person name="Stolte C."/>
            <person name="Sykes S."/>
            <person name="White J."/>
            <person name="Yandava C."/>
            <person name="Nusbaum C."/>
            <person name="Birren B."/>
        </authorList>
    </citation>
    <scope>NUCLEOTIDE SEQUENCE [LARGE SCALE GENOMIC DNA]</scope>
    <source>
        <strain evidence="1 2">29_1</strain>
    </source>
</reference>
<dbReference type="SFLD" id="SFLDS00003">
    <property type="entry name" value="Haloacid_Dehalogenase"/>
    <property type="match status" value="1"/>
</dbReference>
<gene>
    <name evidence="1" type="ORF">HMPREF9488_02027</name>
</gene>
<dbReference type="SUPFAM" id="SSF56784">
    <property type="entry name" value="HAD-like"/>
    <property type="match status" value="1"/>
</dbReference>
<dbReference type="PANTHER" id="PTHR18901">
    <property type="entry name" value="2-DEOXYGLUCOSE-6-PHOSPHATE PHOSPHATASE 2"/>
    <property type="match status" value="1"/>
</dbReference>
<name>E7GB86_9FIRM</name>
<evidence type="ECO:0000313" key="1">
    <source>
        <dbReference type="EMBL" id="EFW04621.1"/>
    </source>
</evidence>
<dbReference type="Gene3D" id="3.40.50.1000">
    <property type="entry name" value="HAD superfamily/HAD-like"/>
    <property type="match status" value="1"/>
</dbReference>
<organism evidence="1 2">
    <name type="scientific">Coprobacillus cateniformis</name>
    <dbReference type="NCBI Taxonomy" id="100884"/>
    <lineage>
        <taxon>Bacteria</taxon>
        <taxon>Bacillati</taxon>
        <taxon>Bacillota</taxon>
        <taxon>Erysipelotrichia</taxon>
        <taxon>Erysipelotrichales</taxon>
        <taxon>Coprobacillaceae</taxon>
        <taxon>Coprobacillus</taxon>
    </lineage>
</organism>
<dbReference type="STRING" id="100884.GCA_000269565_02127"/>
<dbReference type="InterPro" id="IPR023214">
    <property type="entry name" value="HAD_sf"/>
</dbReference>
<dbReference type="InterPro" id="IPR041492">
    <property type="entry name" value="HAD_2"/>
</dbReference>
<dbReference type="NCBIfam" id="TIGR01509">
    <property type="entry name" value="HAD-SF-IA-v3"/>
    <property type="match status" value="1"/>
</dbReference>
<protein>
    <submittedName>
        <fullName evidence="1">Hydrolase</fullName>
    </submittedName>
</protein>
<comment type="caution">
    <text evidence="1">The sequence shown here is derived from an EMBL/GenBank/DDBJ whole genome shotgun (WGS) entry which is preliminary data.</text>
</comment>
<dbReference type="Pfam" id="PF13419">
    <property type="entry name" value="HAD_2"/>
    <property type="match status" value="1"/>
</dbReference>
<dbReference type="PRINTS" id="PR00413">
    <property type="entry name" value="HADHALOGNASE"/>
</dbReference>
<keyword evidence="2" id="KW-1185">Reference proteome</keyword>
<dbReference type="RefSeq" id="WP_008789127.1">
    <property type="nucleotide sequence ID" value="NZ_AKCB01000001.1"/>
</dbReference>
<dbReference type="OrthoDB" id="9797743at2"/>
<dbReference type="AlphaFoldDB" id="E7GB86"/>
<dbReference type="PANTHER" id="PTHR18901:SF38">
    <property type="entry name" value="PSEUDOURIDINE-5'-PHOSPHATASE"/>
    <property type="match status" value="1"/>
</dbReference>
<sequence length="227" mass="26197">MKKAIIFDMDGLMIDSERVTYNEYVKKLKILGYDDFTEKIYRQCLGKNKEGICQVFFNQYGDDFPMIEVWNDVHDWIDESLRKYVPKKKGLDNLLKYLKENNYLTIVATSSGRTRVNEILKNAHIIEYFDDSICGDEVSKGKPNPEIFLTACQKLGVKPEEALVLEDSEAGIRAAYDGEIDVICIPDMKYPEPEFACQVTKIMDSLEDVIYYLEDLKLHCEDKKGGK</sequence>
<dbReference type="Gene3D" id="1.10.150.240">
    <property type="entry name" value="Putative phosphatase, domain 2"/>
    <property type="match status" value="1"/>
</dbReference>
<dbReference type="GeneID" id="78229966"/>
<dbReference type="NCBIfam" id="TIGR01549">
    <property type="entry name" value="HAD-SF-IA-v1"/>
    <property type="match status" value="1"/>
</dbReference>
<keyword evidence="1" id="KW-0378">Hydrolase</keyword>
<dbReference type="InterPro" id="IPR036412">
    <property type="entry name" value="HAD-like_sf"/>
</dbReference>
<dbReference type="GO" id="GO:0016787">
    <property type="term" value="F:hydrolase activity"/>
    <property type="evidence" value="ECO:0007669"/>
    <property type="project" value="UniProtKB-KW"/>
</dbReference>
<proteinExistence type="predicted"/>
<evidence type="ECO:0000313" key="2">
    <source>
        <dbReference type="Proteomes" id="UP000003157"/>
    </source>
</evidence>
<dbReference type="HOGENOM" id="CLU_045011_13_3_9"/>
<dbReference type="SFLD" id="SFLDG01129">
    <property type="entry name" value="C1.5:_HAD__Beta-PGM__Phosphata"/>
    <property type="match status" value="1"/>
</dbReference>
<dbReference type="eggNOG" id="COG0637">
    <property type="taxonomic scope" value="Bacteria"/>
</dbReference>
<dbReference type="EMBL" id="ADKX01000034">
    <property type="protein sequence ID" value="EFW04621.1"/>
    <property type="molecule type" value="Genomic_DNA"/>
</dbReference>
<dbReference type="InterPro" id="IPR006439">
    <property type="entry name" value="HAD-SF_hydro_IA"/>
</dbReference>